<dbReference type="PRINTS" id="PR00413">
    <property type="entry name" value="HADHALOGNASE"/>
</dbReference>
<dbReference type="PANTHER" id="PTHR43611">
    <property type="entry name" value="ALPHA-D-GLUCOSE 1-PHOSPHATE PHOSPHATASE"/>
    <property type="match status" value="1"/>
</dbReference>
<comment type="caution">
    <text evidence="1">The sequence shown here is derived from an EMBL/GenBank/DDBJ whole genome shotgun (WGS) entry which is preliminary data.</text>
</comment>
<dbReference type="PANTHER" id="PTHR43611:SF3">
    <property type="entry name" value="FLAVIN MONONUCLEOTIDE HYDROLASE 1, CHLOROPLATIC"/>
    <property type="match status" value="1"/>
</dbReference>
<dbReference type="OrthoDB" id="9807742at2"/>
<dbReference type="Pfam" id="PF00702">
    <property type="entry name" value="Hydrolase"/>
    <property type="match status" value="1"/>
</dbReference>
<proteinExistence type="predicted"/>
<accession>A0A2M9FZQ2</accession>
<dbReference type="SUPFAM" id="SSF56784">
    <property type="entry name" value="HAD-like"/>
    <property type="match status" value="1"/>
</dbReference>
<reference evidence="1 2" key="1">
    <citation type="submission" date="2017-11" db="EMBL/GenBank/DDBJ databases">
        <title>Draft genome sequence of Rhizobiales bacterium SY3-13.</title>
        <authorList>
            <person name="Sun C."/>
        </authorList>
    </citation>
    <scope>NUCLEOTIDE SEQUENCE [LARGE SCALE GENOMIC DNA]</scope>
    <source>
        <strain evidence="1 2">SY3-13</strain>
    </source>
</reference>
<dbReference type="EMBL" id="PHIG01000038">
    <property type="protein sequence ID" value="PJK28919.1"/>
    <property type="molecule type" value="Genomic_DNA"/>
</dbReference>
<dbReference type="SFLD" id="SFLDG01129">
    <property type="entry name" value="C1.5:_HAD__Beta-PGM__Phosphata"/>
    <property type="match status" value="1"/>
</dbReference>
<dbReference type="CDD" id="cd02603">
    <property type="entry name" value="HAD_sEH-N_like"/>
    <property type="match status" value="1"/>
</dbReference>
<dbReference type="InterPro" id="IPR023214">
    <property type="entry name" value="HAD_sf"/>
</dbReference>
<dbReference type="RefSeq" id="WP_109795025.1">
    <property type="nucleotide sequence ID" value="NZ_PHIG01000038.1"/>
</dbReference>
<name>A0A2M9FZQ2_9PROT</name>
<dbReference type="Proteomes" id="UP000229498">
    <property type="component" value="Unassembled WGS sequence"/>
</dbReference>
<evidence type="ECO:0000313" key="2">
    <source>
        <dbReference type="Proteomes" id="UP000229498"/>
    </source>
</evidence>
<gene>
    <name evidence="1" type="ORF">CVT23_14935</name>
</gene>
<dbReference type="InterPro" id="IPR006439">
    <property type="entry name" value="HAD-SF_hydro_IA"/>
</dbReference>
<dbReference type="NCBIfam" id="TIGR01549">
    <property type="entry name" value="HAD-SF-IA-v1"/>
    <property type="match status" value="1"/>
</dbReference>
<keyword evidence="2" id="KW-1185">Reference proteome</keyword>
<dbReference type="NCBIfam" id="TIGR01509">
    <property type="entry name" value="HAD-SF-IA-v3"/>
    <property type="match status" value="1"/>
</dbReference>
<dbReference type="InterPro" id="IPR036412">
    <property type="entry name" value="HAD-like_sf"/>
</dbReference>
<evidence type="ECO:0008006" key="3">
    <source>
        <dbReference type="Google" id="ProtNLM"/>
    </source>
</evidence>
<sequence>MAAADAVDTVLFDLGNVLIAWDPRHLYRRLFAGRPREMEYFLSTVCTPAWNARHDAGERFRDNVASLAAAHPWYADEIEAFRTRWPEMLPGAIEGSVALLERLKANGVRLHALTNWSAETFPLALERFGFLGHFGHIVVSGEVKLIKPDPAIFHHAVRACGLEPGRTLFVDDSAANIAAAEALGFRVHHFRGPDDLERCLGGHGLL</sequence>
<dbReference type="AlphaFoldDB" id="A0A2M9FZQ2"/>
<dbReference type="SFLD" id="SFLDS00003">
    <property type="entry name" value="Haloacid_Dehalogenase"/>
    <property type="match status" value="1"/>
</dbReference>
<protein>
    <recommendedName>
        <fullName evidence="3">HAD family hydrolase</fullName>
    </recommendedName>
</protein>
<dbReference type="Gene3D" id="3.40.50.1000">
    <property type="entry name" value="HAD superfamily/HAD-like"/>
    <property type="match status" value="1"/>
</dbReference>
<evidence type="ECO:0000313" key="1">
    <source>
        <dbReference type="EMBL" id="PJK28919.1"/>
    </source>
</evidence>
<organism evidence="1 2">
    <name type="scientific">Minwuia thermotolerans</name>
    <dbReference type="NCBI Taxonomy" id="2056226"/>
    <lineage>
        <taxon>Bacteria</taxon>
        <taxon>Pseudomonadati</taxon>
        <taxon>Pseudomonadota</taxon>
        <taxon>Alphaproteobacteria</taxon>
        <taxon>Minwuiales</taxon>
        <taxon>Minwuiaceae</taxon>
        <taxon>Minwuia</taxon>
    </lineage>
</organism>